<keyword evidence="2" id="KW-1185">Reference proteome</keyword>
<sequence length="65" mass="7114">MQALSIDGRQEGFLWANLCCHVPDVLVGLVLHVGDAEQSSEKLVVIGLYPAFCARVKCPDFRAVQ</sequence>
<gene>
    <name evidence="1" type="ORF">DPMN_114336</name>
</gene>
<dbReference type="EMBL" id="JAIWYP010000004">
    <property type="protein sequence ID" value="KAH3840878.1"/>
    <property type="molecule type" value="Genomic_DNA"/>
</dbReference>
<proteinExistence type="predicted"/>
<accession>A0A9D4KJ87</accession>
<comment type="caution">
    <text evidence="1">The sequence shown here is derived from an EMBL/GenBank/DDBJ whole genome shotgun (WGS) entry which is preliminary data.</text>
</comment>
<evidence type="ECO:0000313" key="2">
    <source>
        <dbReference type="Proteomes" id="UP000828390"/>
    </source>
</evidence>
<dbReference type="Proteomes" id="UP000828390">
    <property type="component" value="Unassembled WGS sequence"/>
</dbReference>
<evidence type="ECO:0000313" key="1">
    <source>
        <dbReference type="EMBL" id="KAH3840878.1"/>
    </source>
</evidence>
<protein>
    <submittedName>
        <fullName evidence="1">Uncharacterized protein</fullName>
    </submittedName>
</protein>
<dbReference type="AlphaFoldDB" id="A0A9D4KJ87"/>
<name>A0A9D4KJ87_DREPO</name>
<reference evidence="1" key="1">
    <citation type="journal article" date="2019" name="bioRxiv">
        <title>The Genome of the Zebra Mussel, Dreissena polymorpha: A Resource for Invasive Species Research.</title>
        <authorList>
            <person name="McCartney M.A."/>
            <person name="Auch B."/>
            <person name="Kono T."/>
            <person name="Mallez S."/>
            <person name="Zhang Y."/>
            <person name="Obille A."/>
            <person name="Becker A."/>
            <person name="Abrahante J.E."/>
            <person name="Garbe J."/>
            <person name="Badalamenti J.P."/>
            <person name="Herman A."/>
            <person name="Mangelson H."/>
            <person name="Liachko I."/>
            <person name="Sullivan S."/>
            <person name="Sone E.D."/>
            <person name="Koren S."/>
            <person name="Silverstein K.A.T."/>
            <person name="Beckman K.B."/>
            <person name="Gohl D.M."/>
        </authorList>
    </citation>
    <scope>NUCLEOTIDE SEQUENCE</scope>
    <source>
        <strain evidence="1">Duluth1</strain>
        <tissue evidence="1">Whole animal</tissue>
    </source>
</reference>
<reference evidence="1" key="2">
    <citation type="submission" date="2020-11" db="EMBL/GenBank/DDBJ databases">
        <authorList>
            <person name="McCartney M.A."/>
            <person name="Auch B."/>
            <person name="Kono T."/>
            <person name="Mallez S."/>
            <person name="Becker A."/>
            <person name="Gohl D.M."/>
            <person name="Silverstein K.A.T."/>
            <person name="Koren S."/>
            <person name="Bechman K.B."/>
            <person name="Herman A."/>
            <person name="Abrahante J.E."/>
            <person name="Garbe J."/>
        </authorList>
    </citation>
    <scope>NUCLEOTIDE SEQUENCE</scope>
    <source>
        <strain evidence="1">Duluth1</strain>
        <tissue evidence="1">Whole animal</tissue>
    </source>
</reference>
<organism evidence="1 2">
    <name type="scientific">Dreissena polymorpha</name>
    <name type="common">Zebra mussel</name>
    <name type="synonym">Mytilus polymorpha</name>
    <dbReference type="NCBI Taxonomy" id="45954"/>
    <lineage>
        <taxon>Eukaryota</taxon>
        <taxon>Metazoa</taxon>
        <taxon>Spiralia</taxon>
        <taxon>Lophotrochozoa</taxon>
        <taxon>Mollusca</taxon>
        <taxon>Bivalvia</taxon>
        <taxon>Autobranchia</taxon>
        <taxon>Heteroconchia</taxon>
        <taxon>Euheterodonta</taxon>
        <taxon>Imparidentia</taxon>
        <taxon>Neoheterodontei</taxon>
        <taxon>Myida</taxon>
        <taxon>Dreissenoidea</taxon>
        <taxon>Dreissenidae</taxon>
        <taxon>Dreissena</taxon>
    </lineage>
</organism>